<name>A0A940WT12_9BACI</name>
<gene>
    <name evidence="3" type="ORF">J7W16_08795</name>
</gene>
<feature type="chain" id="PRO_5037368658" description="YqgU-like 6-bladed beta-propeller domain-containing protein" evidence="1">
    <location>
        <begin position="23"/>
        <end position="374"/>
    </location>
</feature>
<evidence type="ECO:0000256" key="1">
    <source>
        <dbReference type="SAM" id="SignalP"/>
    </source>
</evidence>
<sequence>MRYIFFYMIVLFVLTACSTAEPLEVTPSPLTKKEKSEKVEVPESFVEASAIIPLQKRSPSFIEVVGWVNDETILYLEENEQGSKLMTYELYTTQSSVFFETDDWIIDTQTNEDSTLFAIQTLSETEGAKLTIVNQLGEEKLVIRDLGEEYSVFWNPYNINTFVLVAFLPDWQFTSYVVDVTEGSIDEIDLEQSYMQWVDDTKVAYLKWDEIEPTYFAPLFELDIETGEKSIWKDDVIAYMSFSEGLSLTVTVDRPDALYSSYTFYKDQESFREIEMPILNTYSEQWWVPYYTYDKQLNLFYYMRPKYSSDFFSYTDGYELIAYNVEEDSEKKLATFERNLPLKISPSGKAILLGEQFEQVYDVNKGSIINLLGE</sequence>
<dbReference type="InterPro" id="IPR048421">
    <property type="entry name" value="YqgU_beta-prop"/>
</dbReference>
<dbReference type="Pfam" id="PF21101">
    <property type="entry name" value="YqgU"/>
    <property type="match status" value="1"/>
</dbReference>
<evidence type="ECO:0000313" key="3">
    <source>
        <dbReference type="EMBL" id="MBP3951233.1"/>
    </source>
</evidence>
<feature type="domain" description="YqgU-like 6-bladed beta-propeller" evidence="2">
    <location>
        <begin position="90"/>
        <end position="354"/>
    </location>
</feature>
<dbReference type="RefSeq" id="WP_210596926.1">
    <property type="nucleotide sequence ID" value="NZ_JAGKSQ010000003.1"/>
</dbReference>
<reference evidence="3" key="1">
    <citation type="submission" date="2021-03" db="EMBL/GenBank/DDBJ databases">
        <title>Bacillus suaedae sp. nov., isolated from Suaeda aralocaspica.</title>
        <authorList>
            <person name="Lei R.F.R."/>
        </authorList>
    </citation>
    <scope>NUCLEOTIDE SEQUENCE</scope>
    <source>
        <strain evidence="3">YZJH907-2</strain>
    </source>
</reference>
<evidence type="ECO:0000259" key="2">
    <source>
        <dbReference type="Pfam" id="PF21101"/>
    </source>
</evidence>
<dbReference type="Proteomes" id="UP000678228">
    <property type="component" value="Unassembled WGS sequence"/>
</dbReference>
<feature type="signal peptide" evidence="1">
    <location>
        <begin position="1"/>
        <end position="22"/>
    </location>
</feature>
<keyword evidence="4" id="KW-1185">Reference proteome</keyword>
<protein>
    <recommendedName>
        <fullName evidence="2">YqgU-like 6-bladed beta-propeller domain-containing protein</fullName>
    </recommendedName>
</protein>
<organism evidence="3 4">
    <name type="scientific">Halalkalibacter suaedae</name>
    <dbReference type="NCBI Taxonomy" id="2822140"/>
    <lineage>
        <taxon>Bacteria</taxon>
        <taxon>Bacillati</taxon>
        <taxon>Bacillota</taxon>
        <taxon>Bacilli</taxon>
        <taxon>Bacillales</taxon>
        <taxon>Bacillaceae</taxon>
        <taxon>Halalkalibacter</taxon>
    </lineage>
</organism>
<proteinExistence type="predicted"/>
<keyword evidence="1" id="KW-0732">Signal</keyword>
<evidence type="ECO:0000313" key="4">
    <source>
        <dbReference type="Proteomes" id="UP000678228"/>
    </source>
</evidence>
<accession>A0A940WT12</accession>
<dbReference type="AlphaFoldDB" id="A0A940WT12"/>
<dbReference type="PROSITE" id="PS51257">
    <property type="entry name" value="PROKAR_LIPOPROTEIN"/>
    <property type="match status" value="1"/>
</dbReference>
<dbReference type="EMBL" id="JAGKSQ010000003">
    <property type="protein sequence ID" value="MBP3951233.1"/>
    <property type="molecule type" value="Genomic_DNA"/>
</dbReference>
<comment type="caution">
    <text evidence="3">The sequence shown here is derived from an EMBL/GenBank/DDBJ whole genome shotgun (WGS) entry which is preliminary data.</text>
</comment>